<dbReference type="Proteomes" id="UP000253744">
    <property type="component" value="Plasmid pDrdA"/>
</dbReference>
<dbReference type="InterPro" id="IPR043147">
    <property type="entry name" value="Penicillin_amidase_A-knob"/>
</dbReference>
<evidence type="ECO:0000313" key="7">
    <source>
        <dbReference type="EMBL" id="AXH00421.1"/>
    </source>
</evidence>
<dbReference type="EMBL" id="CP031159">
    <property type="protein sequence ID" value="AXH00421.1"/>
    <property type="molecule type" value="Genomic_DNA"/>
</dbReference>
<evidence type="ECO:0000256" key="3">
    <source>
        <dbReference type="ARBA" id="ARBA00022801"/>
    </source>
</evidence>
<dbReference type="Pfam" id="PF01804">
    <property type="entry name" value="Penicil_amidase"/>
    <property type="match status" value="1"/>
</dbReference>
<dbReference type="InterPro" id="IPR014395">
    <property type="entry name" value="Pen/GL7ACA/AHL_acylase"/>
</dbReference>
<dbReference type="PIRSF" id="PIRSF001227">
    <property type="entry name" value="Pen_acylase"/>
    <property type="match status" value="1"/>
</dbReference>
<dbReference type="AlphaFoldDB" id="A0A345IL48"/>
<dbReference type="RefSeq" id="WP_114673102.1">
    <property type="nucleotide sequence ID" value="NZ_CP031159.1"/>
</dbReference>
<reference evidence="7 8" key="1">
    <citation type="submission" date="2018-07" db="EMBL/GenBank/DDBJ databases">
        <title>Complete Genome and Methylome Analysis of Deinococcus wulumuqiensis NEB 479.</title>
        <authorList>
            <person name="Fomenkov A."/>
            <person name="Luyten Y."/>
            <person name="Vincze T."/>
            <person name="Anton B.P."/>
            <person name="Clark T."/>
            <person name="Roberts R.J."/>
            <person name="Morgan R.D."/>
        </authorList>
    </citation>
    <scope>NUCLEOTIDE SEQUENCE [LARGE SCALE GENOMIC DNA]</scope>
    <source>
        <strain evidence="7 8">NEB 479</strain>
        <plasmid evidence="8">Plasmid pdrda</plasmid>
    </source>
</reference>
<dbReference type="InterPro" id="IPR002692">
    <property type="entry name" value="S45"/>
</dbReference>
<dbReference type="Gene3D" id="3.60.20.10">
    <property type="entry name" value="Glutamine Phosphoribosylpyrophosphate, subunit 1, domain 1"/>
    <property type="match status" value="1"/>
</dbReference>
<keyword evidence="2 6" id="KW-0732">Signal</keyword>
<evidence type="ECO:0000313" key="8">
    <source>
        <dbReference type="Proteomes" id="UP000253744"/>
    </source>
</evidence>
<evidence type="ECO:0000256" key="4">
    <source>
        <dbReference type="ARBA" id="ARBA00023145"/>
    </source>
</evidence>
<dbReference type="PANTHER" id="PTHR34218:SF3">
    <property type="entry name" value="ACYL-HOMOSERINE LACTONE ACYLASE PVDQ"/>
    <property type="match status" value="1"/>
</dbReference>
<dbReference type="KEGG" id="dwu:DVJ83_14735"/>
<feature type="chain" id="PRO_5016633405" evidence="6">
    <location>
        <begin position="23"/>
        <end position="789"/>
    </location>
</feature>
<geneLocation type="plasmid" evidence="8">
    <name>pdrda</name>
</geneLocation>
<comment type="similarity">
    <text evidence="1">Belongs to the peptidase S45 family.</text>
</comment>
<dbReference type="Gene3D" id="1.10.439.10">
    <property type="entry name" value="Penicillin Amidohydrolase, domain 1"/>
    <property type="match status" value="1"/>
</dbReference>
<dbReference type="CDD" id="cd01936">
    <property type="entry name" value="Ntn_CA"/>
    <property type="match status" value="1"/>
</dbReference>
<dbReference type="InterPro" id="IPR043146">
    <property type="entry name" value="Penicillin_amidase_N_B-knob"/>
</dbReference>
<dbReference type="GO" id="GO:0016811">
    <property type="term" value="F:hydrolase activity, acting on carbon-nitrogen (but not peptide) bonds, in linear amides"/>
    <property type="evidence" value="ECO:0007669"/>
    <property type="project" value="InterPro"/>
</dbReference>
<dbReference type="STRING" id="1288484.GCA_000348665_00547"/>
<dbReference type="Gene3D" id="1.10.1400.10">
    <property type="match status" value="1"/>
</dbReference>
<proteinExistence type="inferred from homology"/>
<dbReference type="Gene3D" id="2.30.120.10">
    <property type="match status" value="1"/>
</dbReference>
<protein>
    <submittedName>
        <fullName evidence="7">Acylase</fullName>
    </submittedName>
</protein>
<accession>A0A345IL48</accession>
<dbReference type="SUPFAM" id="SSF56235">
    <property type="entry name" value="N-terminal nucleophile aminohydrolases (Ntn hydrolases)"/>
    <property type="match status" value="1"/>
</dbReference>
<dbReference type="InterPro" id="IPR029055">
    <property type="entry name" value="Ntn_hydrolases_N"/>
</dbReference>
<feature type="active site" description="Nucleophile" evidence="5">
    <location>
        <position position="230"/>
    </location>
</feature>
<keyword evidence="4" id="KW-0865">Zymogen</keyword>
<sequence>MSRAHFPSLLTASLLLASTAQAQTAQPQTAQPQPSPAKTYQVQIQRTSYGIPHIQAADLGSLGYGAGYSYAQDNLCLLADQVLTVRGERSKFLGAEGRTVVGFQPVSNLDSDVFFRTVVEPGPLQAGYRDQPQVLALLRGYAAGVNRYLRDTPPEQWPPACRGADWVRPLTELDVMRLGEEKAIQASAGAMVGAVVSARPPQPGASRVQPRPDLAAFNREFRLNELPIGSNGWAFGSEATANGRGLLLGNPHFPWQTTNRFYQMHLTVPGQFDVMGAALGGMPIINIGFNRDVAWTHTVSTDKRFTLAALSLVPGDPLSYVKDGQTRRLQRRTAVVEVKTPNGPRLHTRTVYFTPDGPLVNLPAAGLTWTPQVAFALRDANRNNTRMIATWLAFAGAKDVQGVRAALDLQGIPWVNTIAADRGGNALYADISSSPNVSAAQQRACTPPALAPLFPAAGLAVLDGSRSACDWQNDPASRVPGLRSPGRMPVLTRTDFVANSNNSAWLANPAAPQTGLDPLVGEVNAVQSPRTRMGLLAIARRLNGTDGLPGKTFDIPSLQATLLREDNLSGEMYAADAASLCQSAGGPELQPACAALAAWDRRSSQESRGAALWREFWKRARAIPNVYAVPFDAGDPVNTPRGLNVADPTTQAALLGALREAASALTTAGVPLDAPLGEVQGVTRGGDFISLPGGPEFEGVLNKVEFAPLAQGGYREVVGTSSSYIQTVGFTDSGVQAEAVLTYGQSSNPESPHFSDQTRLFSRSEWVNLPFTQPEIEADPARTVVQLSE</sequence>
<keyword evidence="7" id="KW-0614">Plasmid</keyword>
<evidence type="ECO:0000256" key="6">
    <source>
        <dbReference type="SAM" id="SignalP"/>
    </source>
</evidence>
<evidence type="ECO:0000256" key="2">
    <source>
        <dbReference type="ARBA" id="ARBA00022729"/>
    </source>
</evidence>
<keyword evidence="3" id="KW-0378">Hydrolase</keyword>
<evidence type="ECO:0000256" key="5">
    <source>
        <dbReference type="PIRSR" id="PIRSR001227-1"/>
    </source>
</evidence>
<dbReference type="GO" id="GO:0017000">
    <property type="term" value="P:antibiotic biosynthetic process"/>
    <property type="evidence" value="ECO:0007669"/>
    <property type="project" value="InterPro"/>
</dbReference>
<gene>
    <name evidence="7" type="ORF">DVJ83_14735</name>
</gene>
<organism evidence="7 8">
    <name type="scientific">Deinococcus wulumuqiensis</name>
    <dbReference type="NCBI Taxonomy" id="980427"/>
    <lineage>
        <taxon>Bacteria</taxon>
        <taxon>Thermotogati</taxon>
        <taxon>Deinococcota</taxon>
        <taxon>Deinococci</taxon>
        <taxon>Deinococcales</taxon>
        <taxon>Deinococcaceae</taxon>
        <taxon>Deinococcus</taxon>
    </lineage>
</organism>
<dbReference type="PANTHER" id="PTHR34218">
    <property type="entry name" value="PEPTIDASE S45 PENICILLIN AMIDASE"/>
    <property type="match status" value="1"/>
</dbReference>
<evidence type="ECO:0000256" key="1">
    <source>
        <dbReference type="ARBA" id="ARBA00006586"/>
    </source>
</evidence>
<name>A0A345IL48_9DEIO</name>
<dbReference type="InterPro" id="IPR023343">
    <property type="entry name" value="Penicillin_amidase_dom1"/>
</dbReference>
<feature type="signal peptide" evidence="6">
    <location>
        <begin position="1"/>
        <end position="22"/>
    </location>
</feature>